<dbReference type="InterPro" id="IPR028259">
    <property type="entry name" value="AP2-like_int_N"/>
</dbReference>
<dbReference type="Gene3D" id="1.10.150.130">
    <property type="match status" value="1"/>
</dbReference>
<feature type="domain" description="Tyr recombinase" evidence="4">
    <location>
        <begin position="178"/>
        <end position="380"/>
    </location>
</feature>
<evidence type="ECO:0000256" key="3">
    <source>
        <dbReference type="ARBA" id="ARBA00023172"/>
    </source>
</evidence>
<protein>
    <submittedName>
        <fullName evidence="5">Tyrosine-type recombinase/integrase</fullName>
    </submittedName>
</protein>
<evidence type="ECO:0000256" key="2">
    <source>
        <dbReference type="ARBA" id="ARBA00023125"/>
    </source>
</evidence>
<dbReference type="InterPro" id="IPR002104">
    <property type="entry name" value="Integrase_catalytic"/>
</dbReference>
<gene>
    <name evidence="5" type="ORF">D1010_07135</name>
</gene>
<dbReference type="SUPFAM" id="SSF56349">
    <property type="entry name" value="DNA breaking-rejoining enzymes"/>
    <property type="match status" value="1"/>
</dbReference>
<dbReference type="Pfam" id="PF14657">
    <property type="entry name" value="Arm-DNA-bind_4"/>
    <property type="match status" value="1"/>
</dbReference>
<sequence>MASFRKRGKAWTYVVNYTDKDGNRRQKTHGGYPKKKLAENAAAQVEHRLLQGADLEKQDTTLLDYWDRWIALYKAGKHTRITEARYTTIRKELADYFGTDQKLRTITKSDWQAFINHFAAHRVKKIGNDKVIVNRSKDTVSKLNGYVRAMINSAVDDQILYTNFTHDVVLSGDKGKPAELKYIQADDFDKLLKFCTANAQLSKIYNYMIAFGILTGARYAEVGGLDWPNVDLDNAVVHVRHTWDYKFRTGFMPTKNPTSNRDIDISPQLVMLLRQLKTEQEASNLATGYRDHYHLVFRNYRHELLSNGIVNRHLKDIEQKLGINPVITFHGLRHSHVAYLLAHDVDISYISKRLGHANVQITLRVYAHMLKDVELDQINATVKALSKL</sequence>
<keyword evidence="3" id="KW-0233">DNA recombination</keyword>
<organism evidence="5 6">
    <name type="scientific">Schleiferilactobacillus harbinensis</name>
    <dbReference type="NCBI Taxonomy" id="304207"/>
    <lineage>
        <taxon>Bacteria</taxon>
        <taxon>Bacillati</taxon>
        <taxon>Bacillota</taxon>
        <taxon>Bacilli</taxon>
        <taxon>Lactobacillales</taxon>
        <taxon>Lactobacillaceae</taxon>
        <taxon>Schleiferilactobacillus</taxon>
    </lineage>
</organism>
<dbReference type="GO" id="GO:0006310">
    <property type="term" value="P:DNA recombination"/>
    <property type="evidence" value="ECO:0007669"/>
    <property type="project" value="UniProtKB-KW"/>
</dbReference>
<dbReference type="InterPro" id="IPR010998">
    <property type="entry name" value="Integrase_recombinase_N"/>
</dbReference>
<dbReference type="GO" id="GO:0015074">
    <property type="term" value="P:DNA integration"/>
    <property type="evidence" value="ECO:0007669"/>
    <property type="project" value="InterPro"/>
</dbReference>
<dbReference type="GO" id="GO:0003677">
    <property type="term" value="F:DNA binding"/>
    <property type="evidence" value="ECO:0007669"/>
    <property type="project" value="UniProtKB-KW"/>
</dbReference>
<accession>A0A5P8M420</accession>
<evidence type="ECO:0000259" key="4">
    <source>
        <dbReference type="PROSITE" id="PS51898"/>
    </source>
</evidence>
<reference evidence="5 6" key="1">
    <citation type="submission" date="2019-10" db="EMBL/GenBank/DDBJ databases">
        <title>The completed genome of Lactobacillus harbinensis M1.</title>
        <authorList>
            <person name="Zheng Y."/>
        </authorList>
    </citation>
    <scope>NUCLEOTIDE SEQUENCE [LARGE SCALE GENOMIC DNA]</scope>
    <source>
        <strain evidence="5 6">M1</strain>
    </source>
</reference>
<comment type="similarity">
    <text evidence="1">Belongs to the 'phage' integrase family.</text>
</comment>
<dbReference type="KEGG" id="lhb:D1010_07135"/>
<dbReference type="PANTHER" id="PTHR30349:SF64">
    <property type="entry name" value="PROPHAGE INTEGRASE INTD-RELATED"/>
    <property type="match status" value="1"/>
</dbReference>
<dbReference type="RefSeq" id="WP_152260593.1">
    <property type="nucleotide sequence ID" value="NZ_CP045143.1"/>
</dbReference>
<dbReference type="EMBL" id="CP045143">
    <property type="protein sequence ID" value="QFR23193.1"/>
    <property type="molecule type" value="Genomic_DNA"/>
</dbReference>
<keyword evidence="2" id="KW-0238">DNA-binding</keyword>
<dbReference type="Proteomes" id="UP000326779">
    <property type="component" value="Chromosome"/>
</dbReference>
<evidence type="ECO:0000313" key="6">
    <source>
        <dbReference type="Proteomes" id="UP000326779"/>
    </source>
</evidence>
<dbReference type="Pfam" id="PF00589">
    <property type="entry name" value="Phage_integrase"/>
    <property type="match status" value="1"/>
</dbReference>
<evidence type="ECO:0000313" key="5">
    <source>
        <dbReference type="EMBL" id="QFR23193.1"/>
    </source>
</evidence>
<dbReference type="AlphaFoldDB" id="A0A5P8M420"/>
<dbReference type="Gene3D" id="1.10.443.10">
    <property type="entry name" value="Intergrase catalytic core"/>
    <property type="match status" value="1"/>
</dbReference>
<name>A0A5P8M420_9LACO</name>
<dbReference type="PANTHER" id="PTHR30349">
    <property type="entry name" value="PHAGE INTEGRASE-RELATED"/>
    <property type="match status" value="1"/>
</dbReference>
<dbReference type="InterPro" id="IPR011010">
    <property type="entry name" value="DNA_brk_join_enz"/>
</dbReference>
<dbReference type="PROSITE" id="PS51898">
    <property type="entry name" value="TYR_RECOMBINASE"/>
    <property type="match status" value="1"/>
</dbReference>
<dbReference type="CDD" id="cd01189">
    <property type="entry name" value="INT_ICEBs1_C_like"/>
    <property type="match status" value="1"/>
</dbReference>
<proteinExistence type="inferred from homology"/>
<evidence type="ECO:0000256" key="1">
    <source>
        <dbReference type="ARBA" id="ARBA00008857"/>
    </source>
</evidence>
<dbReference type="InterPro" id="IPR050090">
    <property type="entry name" value="Tyrosine_recombinase_XerCD"/>
</dbReference>
<dbReference type="InterPro" id="IPR013762">
    <property type="entry name" value="Integrase-like_cat_sf"/>
</dbReference>